<dbReference type="PATRIC" id="fig|1121451.3.peg.1370"/>
<dbReference type="Proteomes" id="UP000010808">
    <property type="component" value="Chromosome"/>
</dbReference>
<keyword evidence="3" id="KW-1185">Reference proteome</keyword>
<dbReference type="HOGENOM" id="CLU_3288487_0_0_7"/>
<evidence type="ECO:0000313" key="3">
    <source>
        <dbReference type="Proteomes" id="UP000010808"/>
    </source>
</evidence>
<feature type="transmembrane region" description="Helical" evidence="1">
    <location>
        <begin position="6"/>
        <end position="22"/>
    </location>
</feature>
<dbReference type="STRING" id="1121451.DESAM_21116"/>
<organism evidence="2 3">
    <name type="scientific">Maridesulfovibrio hydrothermalis AM13 = DSM 14728</name>
    <dbReference type="NCBI Taxonomy" id="1121451"/>
    <lineage>
        <taxon>Bacteria</taxon>
        <taxon>Pseudomonadati</taxon>
        <taxon>Thermodesulfobacteriota</taxon>
        <taxon>Desulfovibrionia</taxon>
        <taxon>Desulfovibrionales</taxon>
        <taxon>Desulfovibrionaceae</taxon>
        <taxon>Maridesulfovibrio</taxon>
    </lineage>
</organism>
<evidence type="ECO:0000313" key="2">
    <source>
        <dbReference type="EMBL" id="CCO23397.1"/>
    </source>
</evidence>
<keyword evidence="1" id="KW-1133">Transmembrane helix</keyword>
<protein>
    <submittedName>
        <fullName evidence="2">Uncharacterized protein</fullName>
    </submittedName>
</protein>
<name>L0RB05_9BACT</name>
<dbReference type="KEGG" id="dhy:DESAM_21116"/>
<keyword evidence="1" id="KW-0472">Membrane</keyword>
<dbReference type="AlphaFoldDB" id="L0RB05"/>
<gene>
    <name evidence="2" type="ORF">DESAM_21116</name>
</gene>
<accession>L0RB05</accession>
<dbReference type="EMBL" id="FO203522">
    <property type="protein sequence ID" value="CCO23397.1"/>
    <property type="molecule type" value="Genomic_DNA"/>
</dbReference>
<keyword evidence="1" id="KW-0812">Transmembrane</keyword>
<sequence>MHINSWHVFLFIGTTAAIVICTRNKAKGCENKDKPVREQT</sequence>
<proteinExistence type="predicted"/>
<reference evidence="2 3" key="1">
    <citation type="submission" date="2012-10" db="EMBL/GenBank/DDBJ databases">
        <authorList>
            <person name="Genoscope - CEA"/>
        </authorList>
    </citation>
    <scope>NUCLEOTIDE SEQUENCE [LARGE SCALE GENOMIC DNA]</scope>
    <source>
        <strain evidence="3">AM13 / DSM 14728</strain>
    </source>
</reference>
<evidence type="ECO:0000256" key="1">
    <source>
        <dbReference type="SAM" id="Phobius"/>
    </source>
</evidence>